<dbReference type="KEGG" id="fgi:OP10G_2291"/>
<feature type="transmembrane region" description="Helical" evidence="1">
    <location>
        <begin position="30"/>
        <end position="50"/>
    </location>
</feature>
<gene>
    <name evidence="3" type="ORF">OP10G_2291</name>
</gene>
<keyword evidence="1" id="KW-1133">Transmembrane helix</keyword>
<keyword evidence="1" id="KW-0812">Transmembrane</keyword>
<proteinExistence type="predicted"/>
<keyword evidence="1" id="KW-0472">Membrane</keyword>
<sequence>METDQVALRPILSTDEQIRAFEENLGKLRVAYWLSIGVFGLFVAIGLYRTIVLHEWFSGAIAIVVGLYSFSWGQKLPFFRNGIHHLETRQFMEQDGLRLVVVINGKTWSNFLITWSDVQQVSESADAVVLRLQNGTQLVPNESFENEEQRALLISRAGGLSA</sequence>
<dbReference type="AlphaFoldDB" id="A0A068NVP2"/>
<dbReference type="HOGENOM" id="CLU_1632937_0_0_0"/>
<dbReference type="Proteomes" id="UP000027982">
    <property type="component" value="Chromosome"/>
</dbReference>
<name>A0A068NVP2_FIMGI</name>
<keyword evidence="4" id="KW-1185">Reference proteome</keyword>
<dbReference type="EMBL" id="CP007139">
    <property type="protein sequence ID" value="AIE85659.1"/>
    <property type="molecule type" value="Genomic_DNA"/>
</dbReference>
<dbReference type="InterPro" id="IPR025588">
    <property type="entry name" value="YcxB-like_C"/>
</dbReference>
<feature type="transmembrane region" description="Helical" evidence="1">
    <location>
        <begin position="56"/>
        <end position="73"/>
    </location>
</feature>
<dbReference type="Pfam" id="PF14317">
    <property type="entry name" value="YcxB"/>
    <property type="match status" value="1"/>
</dbReference>
<dbReference type="RefSeq" id="WP_025225778.1">
    <property type="nucleotide sequence ID" value="NZ_CP007139.1"/>
</dbReference>
<organism evidence="3 4">
    <name type="scientific">Fimbriimonas ginsengisoli Gsoil 348</name>
    <dbReference type="NCBI Taxonomy" id="661478"/>
    <lineage>
        <taxon>Bacteria</taxon>
        <taxon>Bacillati</taxon>
        <taxon>Armatimonadota</taxon>
        <taxon>Fimbriimonadia</taxon>
        <taxon>Fimbriimonadales</taxon>
        <taxon>Fimbriimonadaceae</taxon>
        <taxon>Fimbriimonas</taxon>
    </lineage>
</organism>
<evidence type="ECO:0000313" key="4">
    <source>
        <dbReference type="Proteomes" id="UP000027982"/>
    </source>
</evidence>
<evidence type="ECO:0000259" key="2">
    <source>
        <dbReference type="Pfam" id="PF14317"/>
    </source>
</evidence>
<feature type="domain" description="YcxB-like C-terminal" evidence="2">
    <location>
        <begin position="110"/>
        <end position="153"/>
    </location>
</feature>
<dbReference type="STRING" id="661478.OP10G_2291"/>
<protein>
    <recommendedName>
        <fullName evidence="2">YcxB-like C-terminal domain-containing protein</fullName>
    </recommendedName>
</protein>
<evidence type="ECO:0000313" key="3">
    <source>
        <dbReference type="EMBL" id="AIE85659.1"/>
    </source>
</evidence>
<accession>A0A068NVP2</accession>
<reference evidence="3 4" key="1">
    <citation type="journal article" date="2014" name="PLoS ONE">
        <title>The first complete genome sequence of the class fimbriimonadia in the phylum armatimonadetes.</title>
        <authorList>
            <person name="Hu Z.Y."/>
            <person name="Wang Y.Z."/>
            <person name="Im W.T."/>
            <person name="Wang S.Y."/>
            <person name="Zhao G.P."/>
            <person name="Zheng H.J."/>
            <person name="Quan Z.X."/>
        </authorList>
    </citation>
    <scope>NUCLEOTIDE SEQUENCE [LARGE SCALE GENOMIC DNA]</scope>
    <source>
        <strain evidence="3">Gsoil 348</strain>
    </source>
</reference>
<evidence type="ECO:0000256" key="1">
    <source>
        <dbReference type="SAM" id="Phobius"/>
    </source>
</evidence>